<evidence type="ECO:0000313" key="2">
    <source>
        <dbReference type="Proteomes" id="UP000004750"/>
    </source>
</evidence>
<dbReference type="HOGENOM" id="CLU_062795_1_0_6"/>
<protein>
    <recommendedName>
        <fullName evidence="3">Mu-like prophage I protein</fullName>
    </recommendedName>
</protein>
<dbReference type="InterPro" id="IPR012106">
    <property type="entry name" value="Phage_Mu_Gp1"/>
</dbReference>
<dbReference type="Proteomes" id="UP000004750">
    <property type="component" value="Unassembled WGS sequence"/>
</dbReference>
<reference evidence="1 2" key="1">
    <citation type="submission" date="2011-08" db="EMBL/GenBank/DDBJ databases">
        <authorList>
            <person name="Weinstock G."/>
            <person name="Sodergren E."/>
            <person name="Clifton S."/>
            <person name="Fulton L."/>
            <person name="Fulton B."/>
            <person name="Courtney L."/>
            <person name="Fronick C."/>
            <person name="Harrison M."/>
            <person name="Strong C."/>
            <person name="Farmer C."/>
            <person name="Delahaunty K."/>
            <person name="Markovic C."/>
            <person name="Hall O."/>
            <person name="Minx P."/>
            <person name="Tomlinson C."/>
            <person name="Mitreva M."/>
            <person name="Hou S."/>
            <person name="Chen J."/>
            <person name="Wollam A."/>
            <person name="Pepin K.H."/>
            <person name="Johnson M."/>
            <person name="Bhonagiri V."/>
            <person name="Zhang X."/>
            <person name="Suruliraj S."/>
            <person name="Warren W."/>
            <person name="Chinwalla A."/>
            <person name="Mardis E.R."/>
            <person name="Wilson R.K."/>
        </authorList>
    </citation>
    <scope>NUCLEOTIDE SEQUENCE [LARGE SCALE GENOMIC DNA]</scope>
    <source>
        <strain evidence="1 2">F0432</strain>
    </source>
</reference>
<dbReference type="Pfam" id="PF10123">
    <property type="entry name" value="Mu-like_Pro"/>
    <property type="match status" value="1"/>
</dbReference>
<evidence type="ECO:0008006" key="3">
    <source>
        <dbReference type="Google" id="ProtNLM"/>
    </source>
</evidence>
<dbReference type="AlphaFoldDB" id="G9ZDI2"/>
<evidence type="ECO:0000313" key="1">
    <source>
        <dbReference type="EMBL" id="EHM55308.1"/>
    </source>
</evidence>
<name>G9ZDI2_9GAMM</name>
<dbReference type="EMBL" id="AGCM01000042">
    <property type="protein sequence ID" value="EHM55308.1"/>
    <property type="molecule type" value="Genomic_DNA"/>
</dbReference>
<gene>
    <name evidence="1" type="ORF">HMPREF9080_00816</name>
</gene>
<dbReference type="PIRSF" id="PIRSF016624">
    <property type="entry name" value="Mu_prophg_I"/>
    <property type="match status" value="1"/>
</dbReference>
<dbReference type="PATRIC" id="fig|797473.3.peg.665"/>
<comment type="caution">
    <text evidence="1">The sequence shown here is derived from an EMBL/GenBank/DDBJ whole genome shotgun (WGS) entry which is preliminary data.</text>
</comment>
<accession>G9ZDI2</accession>
<sequence length="356" mass="37552">MLCGMNKIALYTAALAANSDTPDTIQLFPAGNFRAGDGRPTDAPHWQMDAATAARLNAALAARKTRLLVDYEHQTLYARTNGRPNPAAGWIEALEWQEGKGLYARVQWTAAAKAAIAAGEYRYISPMFEYDASGAILSLLPAALTNTPALDGMDAVTLAAALSLFATPESDNKPEEKDDMNELEKLYALLGLTYEKDKASLAAALAALTEQLGGQTTLKAALSAPPDAGKYVSVDVMSGLQKQVAELQAQLTARTQADNAALVTAALADGRLLPAQKDWAESLAKSNPQALTDYLATVKPLAALTKTQTDGKAPPEAGKVAALSAEEIAAAKMLGMTADEYQKTVKGDVKGDKPNE</sequence>
<dbReference type="STRING" id="797473.HMPREF9080_00816"/>
<proteinExistence type="predicted"/>
<organism evidence="1 2">
    <name type="scientific">Cardiobacterium valvarum F0432</name>
    <dbReference type="NCBI Taxonomy" id="797473"/>
    <lineage>
        <taxon>Bacteria</taxon>
        <taxon>Pseudomonadati</taxon>
        <taxon>Pseudomonadota</taxon>
        <taxon>Gammaproteobacteria</taxon>
        <taxon>Cardiobacteriales</taxon>
        <taxon>Cardiobacteriaceae</taxon>
        <taxon>Cardiobacterium</taxon>
    </lineage>
</organism>